<dbReference type="Proteomes" id="UP000217895">
    <property type="component" value="Chromosome"/>
</dbReference>
<evidence type="ECO:0000313" key="2">
    <source>
        <dbReference type="Proteomes" id="UP000217895"/>
    </source>
</evidence>
<dbReference type="Gene3D" id="1.25.40.10">
    <property type="entry name" value="Tetratricopeptide repeat domain"/>
    <property type="match status" value="1"/>
</dbReference>
<organism evidence="1 2">
    <name type="scientific">Leptolyngbya boryana NIES-2135</name>
    <dbReference type="NCBI Taxonomy" id="1973484"/>
    <lineage>
        <taxon>Bacteria</taxon>
        <taxon>Bacillati</taxon>
        <taxon>Cyanobacteriota</taxon>
        <taxon>Cyanophyceae</taxon>
        <taxon>Leptolyngbyales</taxon>
        <taxon>Leptolyngbyaceae</taxon>
        <taxon>Leptolyngbya group</taxon>
        <taxon>Leptolyngbya</taxon>
    </lineage>
</organism>
<proteinExistence type="predicted"/>
<accession>A0A1Z4JCK1</accession>
<keyword evidence="2" id="KW-1185">Reference proteome</keyword>
<evidence type="ECO:0008006" key="3">
    <source>
        <dbReference type="Google" id="ProtNLM"/>
    </source>
</evidence>
<protein>
    <recommendedName>
        <fullName evidence="3">Cyclic nucleotide-binding protein</fullName>
    </recommendedName>
</protein>
<dbReference type="InterPro" id="IPR011990">
    <property type="entry name" value="TPR-like_helical_dom_sf"/>
</dbReference>
<gene>
    <name evidence="1" type="ORF">NIES2135_12730</name>
</gene>
<dbReference type="EMBL" id="AP018203">
    <property type="protein sequence ID" value="BAY54456.1"/>
    <property type="molecule type" value="Genomic_DNA"/>
</dbReference>
<dbReference type="AlphaFoldDB" id="A0A1Z4JCK1"/>
<reference evidence="1 2" key="1">
    <citation type="submission" date="2017-06" db="EMBL/GenBank/DDBJ databases">
        <title>Genome sequencing of cyanobaciteial culture collection at National Institute for Environmental Studies (NIES).</title>
        <authorList>
            <person name="Hirose Y."/>
            <person name="Shimura Y."/>
            <person name="Fujisawa T."/>
            <person name="Nakamura Y."/>
            <person name="Kawachi M."/>
        </authorList>
    </citation>
    <scope>NUCLEOTIDE SEQUENCE [LARGE SCALE GENOMIC DNA]</scope>
    <source>
        <strain evidence="1 2">NIES-2135</strain>
    </source>
</reference>
<dbReference type="SUPFAM" id="SSF48452">
    <property type="entry name" value="TPR-like"/>
    <property type="match status" value="1"/>
</dbReference>
<name>A0A1Z4JCK1_LEPBY</name>
<evidence type="ECO:0000313" key="1">
    <source>
        <dbReference type="EMBL" id="BAY54456.1"/>
    </source>
</evidence>
<sequence>MSLDQIAAAFDRRDYNLAARLLKEFLKESPQNPWGHIYKARLYEVSEHFENATAIYQQLLKSVTHPKIVSHARQGLQRIEARLQVKRQQAIAAAKSDPQNTEPGLLILEAIAPEIRAQAAKALAQIMNLDVYTARLHLPNRGWKIYRLGAIGEMNLYTEQLRTANIPAFCVTEVDLQQVSVFEVQYFEDYAPQAIVVCQNQQGQLGSLSFDWSEVSQRVEGQLPILENVTDVILGREVKRRSKAETLDYLQVYDLHLPKRRCILRMCDWRYQFDQGIEFGAMGDATIELDQAMNRQHWNSLKNFLNEQLLKQPLWADFSSFGETAIEFPMLLERLPAHVQEYDHALWSSAFHLYSSLAFNRDAHR</sequence>